<protein>
    <submittedName>
        <fullName evidence="1">Uncharacterized protein</fullName>
    </submittedName>
</protein>
<organism evidence="1 2">
    <name type="scientific">candidate division WS6 bacterium OLB20</name>
    <dbReference type="NCBI Taxonomy" id="1617426"/>
    <lineage>
        <taxon>Bacteria</taxon>
        <taxon>Candidatus Dojkabacteria</taxon>
    </lineage>
</organism>
<accession>A0A136LWZ4</accession>
<dbReference type="Proteomes" id="UP000070457">
    <property type="component" value="Unassembled WGS sequence"/>
</dbReference>
<reference evidence="1 2" key="1">
    <citation type="submission" date="2015-02" db="EMBL/GenBank/DDBJ databases">
        <title>Improved understanding of the partial-nitritation anammox process through 23 genomes representing the majority of the microbial community.</title>
        <authorList>
            <person name="Speth D.R."/>
            <person name="In T Zandt M."/>
            <person name="Guerrero Cruz S."/>
            <person name="Jetten M.S."/>
            <person name="Dutilh B.E."/>
        </authorList>
    </citation>
    <scope>NUCLEOTIDE SEQUENCE [LARGE SCALE GENOMIC DNA]</scope>
    <source>
        <strain evidence="1">OLB20</strain>
    </source>
</reference>
<evidence type="ECO:0000313" key="2">
    <source>
        <dbReference type="Proteomes" id="UP000070457"/>
    </source>
</evidence>
<name>A0A136LWZ4_9BACT</name>
<gene>
    <name evidence="1" type="ORF">TR69_WS6001001169</name>
</gene>
<sequence>MTRQPAQPAVFLYHKSVLQSAKKDPHKAGLSKCFWLGLASEAESVV</sequence>
<proteinExistence type="predicted"/>
<comment type="caution">
    <text evidence="1">The sequence shown here is derived from an EMBL/GenBank/DDBJ whole genome shotgun (WGS) entry which is preliminary data.</text>
</comment>
<dbReference type="AlphaFoldDB" id="A0A136LWZ4"/>
<evidence type="ECO:0000313" key="1">
    <source>
        <dbReference type="EMBL" id="KXK26174.1"/>
    </source>
</evidence>
<dbReference type="EMBL" id="JYNZ01000004">
    <property type="protein sequence ID" value="KXK26174.1"/>
    <property type="molecule type" value="Genomic_DNA"/>
</dbReference>